<dbReference type="SUPFAM" id="SSF53335">
    <property type="entry name" value="S-adenosyl-L-methionine-dependent methyltransferases"/>
    <property type="match status" value="1"/>
</dbReference>
<gene>
    <name evidence="2" type="ORF">SBA5_1370002</name>
</gene>
<dbReference type="InterPro" id="IPR041698">
    <property type="entry name" value="Methyltransf_25"/>
</dbReference>
<dbReference type="OrthoDB" id="9804312at2"/>
<name>A0A2N9L476_9BACT</name>
<feature type="domain" description="Methyltransferase" evidence="1">
    <location>
        <begin position="43"/>
        <end position="93"/>
    </location>
</feature>
<evidence type="ECO:0000259" key="1">
    <source>
        <dbReference type="Pfam" id="PF13649"/>
    </source>
</evidence>
<proteinExistence type="predicted"/>
<dbReference type="Proteomes" id="UP000239735">
    <property type="component" value="Unassembled WGS sequence"/>
</dbReference>
<dbReference type="CDD" id="cd02440">
    <property type="entry name" value="AdoMet_MTases"/>
    <property type="match status" value="1"/>
</dbReference>
<dbReference type="Gene3D" id="3.40.50.150">
    <property type="entry name" value="Vaccinia Virus protein VP39"/>
    <property type="match status" value="1"/>
</dbReference>
<reference evidence="3" key="1">
    <citation type="submission" date="2018-02" db="EMBL/GenBank/DDBJ databases">
        <authorList>
            <person name="Hausmann B."/>
        </authorList>
    </citation>
    <scope>NUCLEOTIDE SEQUENCE [LARGE SCALE GENOMIC DNA]</scope>
    <source>
        <strain evidence="3">Peat soil MAG SbA5</strain>
    </source>
</reference>
<evidence type="ECO:0000313" key="2">
    <source>
        <dbReference type="EMBL" id="SPE18127.1"/>
    </source>
</evidence>
<protein>
    <submittedName>
        <fullName evidence="2">Biotin biosynthesis bifunctional protein BioHC</fullName>
    </submittedName>
</protein>
<dbReference type="EMBL" id="OKRB01000043">
    <property type="protein sequence ID" value="SPE18127.1"/>
    <property type="molecule type" value="Genomic_DNA"/>
</dbReference>
<organism evidence="2 3">
    <name type="scientific">Candidatus Sulfuritelmatomonas gaucii</name>
    <dbReference type="NCBI Taxonomy" id="2043161"/>
    <lineage>
        <taxon>Bacteria</taxon>
        <taxon>Pseudomonadati</taxon>
        <taxon>Acidobacteriota</taxon>
        <taxon>Terriglobia</taxon>
        <taxon>Terriglobales</taxon>
        <taxon>Acidobacteriaceae</taxon>
        <taxon>Candidatus Sulfuritelmatomonas</taxon>
    </lineage>
</organism>
<dbReference type="AlphaFoldDB" id="A0A2N9L476"/>
<dbReference type="InterPro" id="IPR029063">
    <property type="entry name" value="SAM-dependent_MTases_sf"/>
</dbReference>
<evidence type="ECO:0000313" key="3">
    <source>
        <dbReference type="Proteomes" id="UP000239735"/>
    </source>
</evidence>
<sequence length="106" mass="11465">MMPDAIRWYDQNVSDVSRRYESVAAETVHGWLVDLLPNAPALVLDVGAGTGRDAAWLASRGLEVVAVEPSGAMRAEAQRLHPSPSIRWISDSLPGLRPGPSSRSVF</sequence>
<accession>A0A2N9L476</accession>
<dbReference type="Pfam" id="PF13649">
    <property type="entry name" value="Methyltransf_25"/>
    <property type="match status" value="1"/>
</dbReference>